<proteinExistence type="predicted"/>
<sequence>MAQKVKIILEDDLDGGTAGETVRFALDGGQFEIDLSTENAKQLREAIRPYTSAAQKVTTQNRRGAGRTAGGGQQRNKETAQIRAWAKENGYEISDRGRIYKSIQDAYHAAQKAS</sequence>
<evidence type="ECO:0000256" key="1">
    <source>
        <dbReference type="ARBA" id="ARBA00023125"/>
    </source>
</evidence>
<protein>
    <submittedName>
        <fullName evidence="5">Lsr2 family protein</fullName>
    </submittedName>
</protein>
<evidence type="ECO:0000259" key="4">
    <source>
        <dbReference type="Pfam" id="PF23359"/>
    </source>
</evidence>
<dbReference type="EMBL" id="JANAFB010000068">
    <property type="protein sequence ID" value="MCP3427262.1"/>
    <property type="molecule type" value="Genomic_DNA"/>
</dbReference>
<feature type="region of interest" description="Disordered" evidence="2">
    <location>
        <begin position="52"/>
        <end position="79"/>
    </location>
</feature>
<keyword evidence="6" id="KW-1185">Reference proteome</keyword>
<dbReference type="RefSeq" id="WP_254169068.1">
    <property type="nucleotide sequence ID" value="NZ_JANAFB010000068.1"/>
</dbReference>
<dbReference type="InterPro" id="IPR055370">
    <property type="entry name" value="Lsr2_DNA-bd"/>
</dbReference>
<dbReference type="AlphaFoldDB" id="A0A9X2HIR4"/>
<dbReference type="GO" id="GO:0016746">
    <property type="term" value="F:acyltransferase activity"/>
    <property type="evidence" value="ECO:0007669"/>
    <property type="project" value="InterPro"/>
</dbReference>
<reference evidence="5" key="1">
    <citation type="submission" date="2022-06" db="EMBL/GenBank/DDBJ databases">
        <title>Rothia sp. isolated from sandalwood seedling.</title>
        <authorList>
            <person name="Tuikhar N."/>
            <person name="Kirdat K."/>
            <person name="Thorat V."/>
            <person name="Swetha P."/>
            <person name="Padma S."/>
            <person name="Sundararaj R."/>
            <person name="Yadav A."/>
        </authorList>
    </citation>
    <scope>NUCLEOTIDE SEQUENCE</scope>
    <source>
        <strain evidence="5">AR01</strain>
    </source>
</reference>
<dbReference type="Pfam" id="PF11774">
    <property type="entry name" value="Lsr2"/>
    <property type="match status" value="1"/>
</dbReference>
<dbReference type="Gene3D" id="3.30.60.230">
    <property type="entry name" value="Lsr2, dimerization domain"/>
    <property type="match status" value="1"/>
</dbReference>
<comment type="caution">
    <text evidence="5">The sequence shown here is derived from an EMBL/GenBank/DDBJ whole genome shotgun (WGS) entry which is preliminary data.</text>
</comment>
<gene>
    <name evidence="5" type="ORF">NBM05_14920</name>
</gene>
<dbReference type="InterPro" id="IPR024412">
    <property type="entry name" value="Lsr2_dim_dom"/>
</dbReference>
<dbReference type="Gene3D" id="4.10.320.10">
    <property type="entry name" value="E3-binding domain"/>
    <property type="match status" value="1"/>
</dbReference>
<dbReference type="InterPro" id="IPR042261">
    <property type="entry name" value="Lsr2-like_dimerization"/>
</dbReference>
<evidence type="ECO:0000256" key="2">
    <source>
        <dbReference type="SAM" id="MobiDB-lite"/>
    </source>
</evidence>
<dbReference type="InterPro" id="IPR036625">
    <property type="entry name" value="E3-bd_dom_sf"/>
</dbReference>
<organism evidence="5 6">
    <name type="scientific">Rothia santali</name>
    <dbReference type="NCBI Taxonomy" id="2949643"/>
    <lineage>
        <taxon>Bacteria</taxon>
        <taxon>Bacillati</taxon>
        <taxon>Actinomycetota</taxon>
        <taxon>Actinomycetes</taxon>
        <taxon>Micrococcales</taxon>
        <taxon>Micrococcaceae</taxon>
        <taxon>Rothia</taxon>
    </lineage>
</organism>
<dbReference type="Proteomes" id="UP001139502">
    <property type="component" value="Unassembled WGS sequence"/>
</dbReference>
<feature type="domain" description="Lsr2 DNA-binding" evidence="4">
    <location>
        <begin position="76"/>
        <end position="110"/>
    </location>
</feature>
<evidence type="ECO:0000313" key="6">
    <source>
        <dbReference type="Proteomes" id="UP001139502"/>
    </source>
</evidence>
<keyword evidence="1" id="KW-0238">DNA-binding</keyword>
<evidence type="ECO:0000259" key="3">
    <source>
        <dbReference type="Pfam" id="PF11774"/>
    </source>
</evidence>
<dbReference type="GO" id="GO:0003677">
    <property type="term" value="F:DNA binding"/>
    <property type="evidence" value="ECO:0007669"/>
    <property type="project" value="UniProtKB-KW"/>
</dbReference>
<evidence type="ECO:0000313" key="5">
    <source>
        <dbReference type="EMBL" id="MCP3427262.1"/>
    </source>
</evidence>
<feature type="domain" description="Lsr2 dimerization" evidence="3">
    <location>
        <begin position="1"/>
        <end position="57"/>
    </location>
</feature>
<accession>A0A9X2HIR4</accession>
<name>A0A9X2HIR4_9MICC</name>
<dbReference type="Pfam" id="PF23359">
    <property type="entry name" value="Lsr2_DNA-bd"/>
    <property type="match status" value="1"/>
</dbReference>